<gene>
    <name evidence="2" type="ORF">D7S86_27440</name>
</gene>
<evidence type="ECO:0000256" key="1">
    <source>
        <dbReference type="SAM" id="MobiDB-lite"/>
    </source>
</evidence>
<proteinExistence type="predicted"/>
<feature type="region of interest" description="Disordered" evidence="1">
    <location>
        <begin position="429"/>
        <end position="462"/>
    </location>
</feature>
<feature type="compositionally biased region" description="Basic and acidic residues" evidence="1">
    <location>
        <begin position="190"/>
        <end position="205"/>
    </location>
</feature>
<feature type="compositionally biased region" description="Pro residues" evidence="1">
    <location>
        <begin position="166"/>
        <end position="176"/>
    </location>
</feature>
<dbReference type="Proteomes" id="UP000270342">
    <property type="component" value="Unassembled WGS sequence"/>
</dbReference>
<protein>
    <recommendedName>
        <fullName evidence="4">Large polyvalent protein-associated domain-containing protein</fullName>
    </recommendedName>
</protein>
<comment type="caution">
    <text evidence="2">The sequence shown here is derived from an EMBL/GenBank/DDBJ whole genome shotgun (WGS) entry which is preliminary data.</text>
</comment>
<feature type="compositionally biased region" description="Pro residues" evidence="1">
    <location>
        <begin position="233"/>
        <end position="242"/>
    </location>
</feature>
<dbReference type="AlphaFoldDB" id="A0A494X208"/>
<organism evidence="2 3">
    <name type="scientific">Pararobbsia silviterrae</name>
    <dbReference type="NCBI Taxonomy" id="1792498"/>
    <lineage>
        <taxon>Bacteria</taxon>
        <taxon>Pseudomonadati</taxon>
        <taxon>Pseudomonadota</taxon>
        <taxon>Betaproteobacteria</taxon>
        <taxon>Burkholderiales</taxon>
        <taxon>Burkholderiaceae</taxon>
        <taxon>Pararobbsia</taxon>
    </lineage>
</organism>
<feature type="region of interest" description="Disordered" evidence="1">
    <location>
        <begin position="147"/>
        <end position="206"/>
    </location>
</feature>
<accession>A0A494X208</accession>
<evidence type="ECO:0008006" key="4">
    <source>
        <dbReference type="Google" id="ProtNLM"/>
    </source>
</evidence>
<reference evidence="2 3" key="1">
    <citation type="submission" date="2018-10" db="EMBL/GenBank/DDBJ databases">
        <title>Robbsia sp. DHC34, isolated from soil.</title>
        <authorList>
            <person name="Gao Z.-H."/>
            <person name="Qiu L.-H."/>
        </authorList>
    </citation>
    <scope>NUCLEOTIDE SEQUENCE [LARGE SCALE GENOMIC DNA]</scope>
    <source>
        <strain evidence="2 3">DHC34</strain>
    </source>
</reference>
<dbReference type="RefSeq" id="WP_121091302.1">
    <property type="nucleotide sequence ID" value="NZ_RBZU01000019.1"/>
</dbReference>
<dbReference type="OrthoDB" id="9813502at2"/>
<dbReference type="EMBL" id="RBZU01000019">
    <property type="protein sequence ID" value="RKP44755.1"/>
    <property type="molecule type" value="Genomic_DNA"/>
</dbReference>
<keyword evidence="3" id="KW-1185">Reference proteome</keyword>
<sequence length="821" mass="87905">MTEMLHAVRPRAVLLLKAVSKKQVYVPAYTRHDGTVVVGHYATVNVAIDHSDTKVLAGRGSHSQRQAHAKLAQHDWFNAMDHGDRVNLLLHHATKIQDKASRAAAVSMWRTAALAGRNPTPAQWRAFHALPSDRKLALLDEVRQTGRTDHLNSPPVAADAEHPNSPATPTPVPSAAPPRVVAAETSGPESRARETDTPSDGDTKTVDGVTYVLQGGRWHRQTPESEQAEQPASTPPEQPVAPTPSAADRDRHAGAMRAVVAPTFPETSASNAGCTRRVAALRAMAEAGDVDGISSFSTSRTRANYARVDDYRAALLAAAQNLTPAEAQRAVETPPPAPPQLSGANMQNTALLAAQRKINMLHDAARAADPVAAIQAINTSRGNRYLDAADNYKRALLAHFGVDIAGAPVPGVSAEGEASRAPRIVAAREAPAPAAAPPREQPAETAVPEAESPPPLPDSQNPAIAANPLGYSEVVLGFVPRPNVPLSVRTNMPGVQFPDPRMAELNRRYLAQPTSLQQRAREYQAGNWAPRTPEVIAAEAAAAAERQRAEQEAIRRAAAAVEARLGSIEQIFRPRAAVGANVRVLNSHISDVDAQRVLGVPKEQADVMFKQMVVDYGFGVTFAITATASPAQIEVQYHGSDGTSITRRFKRDTAGGPLSVYHAYFKAGSTGGGSGKQLFRNSMGVYKALGVAEVSVYANIDVGGYAWAKFGYLPKNWGNLRATLRNRLSSIANGSISRATQGRRSVQLPALDPSIVAKINTVLDSDSPETLWVIADMKVGERAVGKELLLGTDWNGVMKLSHERTMLRFAKYVSPDRSQAQ</sequence>
<name>A0A494X208_9BURK</name>
<evidence type="ECO:0000313" key="3">
    <source>
        <dbReference type="Proteomes" id="UP000270342"/>
    </source>
</evidence>
<evidence type="ECO:0000313" key="2">
    <source>
        <dbReference type="EMBL" id="RKP44755.1"/>
    </source>
</evidence>
<feature type="region of interest" description="Disordered" evidence="1">
    <location>
        <begin position="219"/>
        <end position="251"/>
    </location>
</feature>